<dbReference type="InterPro" id="IPR027359">
    <property type="entry name" value="Volt_channel_dom_sf"/>
</dbReference>
<comment type="caution">
    <text evidence="15">The sequence shown here is derived from an EMBL/GenBank/DDBJ whole genome shotgun (WGS) entry which is preliminary data.</text>
</comment>
<dbReference type="PRINTS" id="PR01491">
    <property type="entry name" value="KVCHANNEL"/>
</dbReference>
<dbReference type="InterPro" id="IPR028325">
    <property type="entry name" value="VG_K_chnl"/>
</dbReference>
<dbReference type="GO" id="GO:0001508">
    <property type="term" value="P:action potential"/>
    <property type="evidence" value="ECO:0007669"/>
    <property type="project" value="TreeGrafter"/>
</dbReference>
<evidence type="ECO:0000256" key="7">
    <source>
        <dbReference type="ARBA" id="ARBA00022958"/>
    </source>
</evidence>
<protein>
    <recommendedName>
        <fullName evidence="17">BTB domain-containing protein</fullName>
    </recommendedName>
</protein>
<keyword evidence="11" id="KW-0407">Ion channel</keyword>
<comment type="subcellular location">
    <subcellularLocation>
        <location evidence="1">Membrane</location>
        <topology evidence="1">Multi-pass membrane protein</topology>
    </subcellularLocation>
</comment>
<accession>A0A9D4MW12</accession>
<evidence type="ECO:0000313" key="15">
    <source>
        <dbReference type="EMBL" id="KAH3884405.1"/>
    </source>
</evidence>
<evidence type="ECO:0000256" key="2">
    <source>
        <dbReference type="ARBA" id="ARBA00022448"/>
    </source>
</evidence>
<reference evidence="15" key="2">
    <citation type="submission" date="2020-11" db="EMBL/GenBank/DDBJ databases">
        <authorList>
            <person name="McCartney M.A."/>
            <person name="Auch B."/>
            <person name="Kono T."/>
            <person name="Mallez S."/>
            <person name="Becker A."/>
            <person name="Gohl D.M."/>
            <person name="Silverstein K.A.T."/>
            <person name="Koren S."/>
            <person name="Bechman K.B."/>
            <person name="Herman A."/>
            <person name="Abrahante J.E."/>
            <person name="Garbe J."/>
        </authorList>
    </citation>
    <scope>NUCLEOTIDE SEQUENCE</scope>
    <source>
        <strain evidence="15">Duluth1</strain>
        <tissue evidence="15">Whole animal</tissue>
    </source>
</reference>
<feature type="transmembrane region" description="Helical" evidence="12">
    <location>
        <begin position="196"/>
        <end position="216"/>
    </location>
</feature>
<evidence type="ECO:0000256" key="4">
    <source>
        <dbReference type="ARBA" id="ARBA00022692"/>
    </source>
</evidence>
<keyword evidence="10 12" id="KW-0472">Membrane</keyword>
<dbReference type="GO" id="GO:0051260">
    <property type="term" value="P:protein homooligomerization"/>
    <property type="evidence" value="ECO:0007669"/>
    <property type="project" value="InterPro"/>
</dbReference>
<feature type="transmembrane region" description="Helical" evidence="12">
    <location>
        <begin position="419"/>
        <end position="442"/>
    </location>
</feature>
<keyword evidence="9" id="KW-0406">Ion transport</keyword>
<dbReference type="OrthoDB" id="10025005at2759"/>
<dbReference type="InterPro" id="IPR003974">
    <property type="entry name" value="K_chnl_volt-dep_Kv3"/>
</dbReference>
<keyword evidence="3" id="KW-0633">Potassium transport</keyword>
<name>A0A9D4MW12_DREPO</name>
<organism evidence="15 16">
    <name type="scientific">Dreissena polymorpha</name>
    <name type="common">Zebra mussel</name>
    <name type="synonym">Mytilus polymorpha</name>
    <dbReference type="NCBI Taxonomy" id="45954"/>
    <lineage>
        <taxon>Eukaryota</taxon>
        <taxon>Metazoa</taxon>
        <taxon>Spiralia</taxon>
        <taxon>Lophotrochozoa</taxon>
        <taxon>Mollusca</taxon>
        <taxon>Bivalvia</taxon>
        <taxon>Autobranchia</taxon>
        <taxon>Heteroconchia</taxon>
        <taxon>Euheterodonta</taxon>
        <taxon>Imparidentia</taxon>
        <taxon>Neoheterodontei</taxon>
        <taxon>Myida</taxon>
        <taxon>Dreissenoidea</taxon>
        <taxon>Dreissenidae</taxon>
        <taxon>Dreissena</taxon>
    </lineage>
</organism>
<dbReference type="GO" id="GO:0008076">
    <property type="term" value="C:voltage-gated potassium channel complex"/>
    <property type="evidence" value="ECO:0007669"/>
    <property type="project" value="InterPro"/>
</dbReference>
<evidence type="ECO:0000256" key="3">
    <source>
        <dbReference type="ARBA" id="ARBA00022538"/>
    </source>
</evidence>
<dbReference type="PANTHER" id="PTHR11537:SF252">
    <property type="entry name" value="POTASSIUM VOLTAGE-GATED CHANNEL PROTEIN SHAW"/>
    <property type="match status" value="1"/>
</dbReference>
<feature type="transmembrane region" description="Helical" evidence="12">
    <location>
        <begin position="290"/>
        <end position="309"/>
    </location>
</feature>
<feature type="domain" description="Ion transport" evidence="13">
    <location>
        <begin position="198"/>
        <end position="452"/>
    </location>
</feature>
<evidence type="ECO:0008006" key="17">
    <source>
        <dbReference type="Google" id="ProtNLM"/>
    </source>
</evidence>
<dbReference type="Proteomes" id="UP000828390">
    <property type="component" value="Unassembled WGS sequence"/>
</dbReference>
<evidence type="ECO:0000256" key="5">
    <source>
        <dbReference type="ARBA" id="ARBA00022826"/>
    </source>
</evidence>
<feature type="domain" description="Potassium channel tetramerisation-type BTB" evidence="14">
    <location>
        <begin position="50"/>
        <end position="138"/>
    </location>
</feature>
<dbReference type="EMBL" id="JAIWYP010000001">
    <property type="protein sequence ID" value="KAH3884405.1"/>
    <property type="molecule type" value="Genomic_DNA"/>
</dbReference>
<dbReference type="InterPro" id="IPR003131">
    <property type="entry name" value="T1-type_BTB"/>
</dbReference>
<evidence type="ECO:0000256" key="9">
    <source>
        <dbReference type="ARBA" id="ARBA00023065"/>
    </source>
</evidence>
<dbReference type="SUPFAM" id="SSF54695">
    <property type="entry name" value="POZ domain"/>
    <property type="match status" value="1"/>
</dbReference>
<keyword evidence="2" id="KW-0813">Transport</keyword>
<reference evidence="15" key="1">
    <citation type="journal article" date="2019" name="bioRxiv">
        <title>The Genome of the Zebra Mussel, Dreissena polymorpha: A Resource for Invasive Species Research.</title>
        <authorList>
            <person name="McCartney M.A."/>
            <person name="Auch B."/>
            <person name="Kono T."/>
            <person name="Mallez S."/>
            <person name="Zhang Y."/>
            <person name="Obille A."/>
            <person name="Becker A."/>
            <person name="Abrahante J.E."/>
            <person name="Garbe J."/>
            <person name="Badalamenti J.P."/>
            <person name="Herman A."/>
            <person name="Mangelson H."/>
            <person name="Liachko I."/>
            <person name="Sullivan S."/>
            <person name="Sone E.D."/>
            <person name="Koren S."/>
            <person name="Silverstein K.A.T."/>
            <person name="Beckman K.B."/>
            <person name="Gohl D.M."/>
        </authorList>
    </citation>
    <scope>NUCLEOTIDE SEQUENCE</scope>
    <source>
        <strain evidence="15">Duluth1</strain>
        <tissue evidence="15">Whole animal</tissue>
    </source>
</reference>
<keyword evidence="4 12" id="KW-0812">Transmembrane</keyword>
<evidence type="ECO:0000313" key="16">
    <source>
        <dbReference type="Proteomes" id="UP000828390"/>
    </source>
</evidence>
<evidence type="ECO:0000256" key="12">
    <source>
        <dbReference type="SAM" id="Phobius"/>
    </source>
</evidence>
<dbReference type="Gene3D" id="3.30.710.10">
    <property type="entry name" value="Potassium Channel Kv1.1, Chain A"/>
    <property type="match status" value="1"/>
</dbReference>
<dbReference type="Gene3D" id="1.10.287.70">
    <property type="match status" value="1"/>
</dbReference>
<keyword evidence="16" id="KW-1185">Reference proteome</keyword>
<evidence type="ECO:0000256" key="11">
    <source>
        <dbReference type="ARBA" id="ARBA00023303"/>
    </source>
</evidence>
<evidence type="ECO:0000259" key="14">
    <source>
        <dbReference type="Pfam" id="PF02214"/>
    </source>
</evidence>
<evidence type="ECO:0000259" key="13">
    <source>
        <dbReference type="Pfam" id="PF00520"/>
    </source>
</evidence>
<evidence type="ECO:0000256" key="10">
    <source>
        <dbReference type="ARBA" id="ARBA00023136"/>
    </source>
</evidence>
<keyword evidence="5" id="KW-0631">Potassium channel</keyword>
<evidence type="ECO:0000256" key="8">
    <source>
        <dbReference type="ARBA" id="ARBA00022989"/>
    </source>
</evidence>
<dbReference type="InterPro" id="IPR005821">
    <property type="entry name" value="Ion_trans_dom"/>
</dbReference>
<dbReference type="Pfam" id="PF00520">
    <property type="entry name" value="Ion_trans"/>
    <property type="match status" value="1"/>
</dbReference>
<dbReference type="InterPro" id="IPR003968">
    <property type="entry name" value="K_chnl_volt-dep_Kv"/>
</dbReference>
<dbReference type="SUPFAM" id="SSF81324">
    <property type="entry name" value="Voltage-gated potassium channels"/>
    <property type="match status" value="1"/>
</dbReference>
<sequence length="640" mass="72261">MESETEINTLKITNIVGNEVKLDKSSEFKVTAPSGGSSKVNIPFDDDDVVTLNVGGIRHETRISTLMKKPETRLYAVGETAKASGQREFYFDRNPQIFPCILNYYRIGKLHIPTDVCGPAAKAELDYWELEDKDIQECCWVNYISYEETMEMLERFQADESDKLKPVYVPPGSSFYAKAQPKIWRALQDPYSSKPAMMFAVLSLIIVLVSITVFVIETLPTFQSVFVHASHSSRNITSNDLRNEMNIFSDISPNDVLLIIDNSCNLFFFMEFIIKLVASPNKRKFFKSPLIVIELLCLIPYYIGVLTVMTHPDPISLFTLIRVLFATRVLRIFRIFVLMKHFLALKILMFTIRASTKELFLLLIVLIIGVVIFACLEYYMELFSGTTSEFDNIPIAFWWALITMTTVGYGDVKPTTELGYLVGGFCAISGVLVIALSVPAIVNNFTLYYTHAQSREKLKLRKKKFEQNEKWQRLKAGVRSKIKSGALNGILSEMKKTNSVNAHSKVSLLKLDGCQRSFTKNVTINSIPNTARDIIMEDISDTTQEQTENAEENSEQETHIGNGTVSHIVQENGTISNNIGSHAQRTKSKTLAFKFFSGGFRAPGFLRNGIVGKQGSSLLLSSRIRRSSRVSQLEKKPWHP</sequence>
<dbReference type="Pfam" id="PF02214">
    <property type="entry name" value="BTB_2"/>
    <property type="match status" value="1"/>
</dbReference>
<dbReference type="PANTHER" id="PTHR11537">
    <property type="entry name" value="VOLTAGE-GATED POTASSIUM CHANNEL"/>
    <property type="match status" value="1"/>
</dbReference>
<dbReference type="AlphaFoldDB" id="A0A9D4MW12"/>
<dbReference type="PRINTS" id="PR01498">
    <property type="entry name" value="SHAWCHANNEL"/>
</dbReference>
<proteinExistence type="predicted"/>
<evidence type="ECO:0000256" key="6">
    <source>
        <dbReference type="ARBA" id="ARBA00022882"/>
    </source>
</evidence>
<dbReference type="GO" id="GO:0005251">
    <property type="term" value="F:delayed rectifier potassium channel activity"/>
    <property type="evidence" value="ECO:0007669"/>
    <property type="project" value="TreeGrafter"/>
</dbReference>
<feature type="transmembrane region" description="Helical" evidence="12">
    <location>
        <begin position="392"/>
        <end position="412"/>
    </location>
</feature>
<dbReference type="FunFam" id="1.10.287.70:FF:000002">
    <property type="entry name" value="Potassium voltage-gated channel subfamily a member"/>
    <property type="match status" value="1"/>
</dbReference>
<dbReference type="Gene3D" id="1.20.120.350">
    <property type="entry name" value="Voltage-gated potassium channels. Chain C"/>
    <property type="match status" value="1"/>
</dbReference>
<feature type="transmembrane region" description="Helical" evidence="12">
    <location>
        <begin position="256"/>
        <end position="278"/>
    </location>
</feature>
<keyword evidence="8 12" id="KW-1133">Transmembrane helix</keyword>
<keyword evidence="6" id="KW-0851">Voltage-gated channel</keyword>
<dbReference type="InterPro" id="IPR011333">
    <property type="entry name" value="SKP1/BTB/POZ_sf"/>
</dbReference>
<evidence type="ECO:0000256" key="1">
    <source>
        <dbReference type="ARBA" id="ARBA00004141"/>
    </source>
</evidence>
<keyword evidence="7" id="KW-0630">Potassium</keyword>
<gene>
    <name evidence="15" type="ORF">DPMN_008383</name>
</gene>
<feature type="transmembrane region" description="Helical" evidence="12">
    <location>
        <begin position="359"/>
        <end position="380"/>
    </location>
</feature>
<dbReference type="PRINTS" id="PR00169">
    <property type="entry name" value="KCHANNEL"/>
</dbReference>